<dbReference type="InterPro" id="IPR015202">
    <property type="entry name" value="GO-like_E_set"/>
</dbReference>
<accession>A0AAU8JN60</accession>
<evidence type="ECO:0000313" key="4">
    <source>
        <dbReference type="EMBL" id="XCM77676.1"/>
    </source>
</evidence>
<keyword evidence="2" id="KW-0732">Signal</keyword>
<dbReference type="PANTHER" id="PTHR32208">
    <property type="entry name" value="SECRETED PROTEIN-RELATED"/>
    <property type="match status" value="1"/>
</dbReference>
<feature type="region of interest" description="Disordered" evidence="1">
    <location>
        <begin position="31"/>
        <end position="78"/>
    </location>
</feature>
<feature type="signal peptide" evidence="2">
    <location>
        <begin position="1"/>
        <end position="21"/>
    </location>
</feature>
<dbReference type="InterPro" id="IPR013783">
    <property type="entry name" value="Ig-like_fold"/>
</dbReference>
<feature type="domain" description="Galactose oxidase-like Early set" evidence="3">
    <location>
        <begin position="548"/>
        <end position="643"/>
    </location>
</feature>
<evidence type="ECO:0000256" key="1">
    <source>
        <dbReference type="SAM" id="MobiDB-lite"/>
    </source>
</evidence>
<name>A0AAU8JN60_9ACTN</name>
<evidence type="ECO:0000259" key="3">
    <source>
        <dbReference type="Pfam" id="PF09118"/>
    </source>
</evidence>
<dbReference type="SUPFAM" id="SSF81296">
    <property type="entry name" value="E set domains"/>
    <property type="match status" value="1"/>
</dbReference>
<dbReference type="GO" id="GO:0005975">
    <property type="term" value="P:carbohydrate metabolic process"/>
    <property type="evidence" value="ECO:0007669"/>
    <property type="project" value="UniProtKB-ARBA"/>
</dbReference>
<protein>
    <submittedName>
        <fullName evidence="4">Galactose oxidase early set domain-containing protein</fullName>
    </submittedName>
</protein>
<dbReference type="InterPro" id="IPR037293">
    <property type="entry name" value="Gal_Oxidase_central_sf"/>
</dbReference>
<dbReference type="SUPFAM" id="SSF50965">
    <property type="entry name" value="Galactose oxidase, central domain"/>
    <property type="match status" value="1"/>
</dbReference>
<dbReference type="EMBL" id="CP159872">
    <property type="protein sequence ID" value="XCM77676.1"/>
    <property type="molecule type" value="Genomic_DNA"/>
</dbReference>
<dbReference type="AlphaFoldDB" id="A0AAU8JN60"/>
<feature type="chain" id="PRO_5043392280" evidence="2">
    <location>
        <begin position="22"/>
        <end position="659"/>
    </location>
</feature>
<dbReference type="InterPro" id="IPR011043">
    <property type="entry name" value="Gal_Oxase/kelch_b-propeller"/>
</dbReference>
<reference evidence="4" key="1">
    <citation type="submission" date="2024-06" db="EMBL/GenBank/DDBJ databases">
        <title>The genome sequences of Kitasatospora sp. strain HUAS MG31.</title>
        <authorList>
            <person name="Mo P."/>
        </authorList>
    </citation>
    <scope>NUCLEOTIDE SEQUENCE</scope>
    <source>
        <strain evidence="4">HUAS MG31</strain>
    </source>
</reference>
<gene>
    <name evidence="4" type="ORF">ABWK59_01355</name>
</gene>
<dbReference type="InterPro" id="IPR014756">
    <property type="entry name" value="Ig_E-set"/>
</dbReference>
<organism evidence="4">
    <name type="scientific">Kitasatospora camelliae</name>
    <dbReference type="NCBI Taxonomy" id="3156397"/>
    <lineage>
        <taxon>Bacteria</taxon>
        <taxon>Bacillati</taxon>
        <taxon>Actinomycetota</taxon>
        <taxon>Actinomycetes</taxon>
        <taxon>Kitasatosporales</taxon>
        <taxon>Streptomycetaceae</taxon>
        <taxon>Kitasatospora</taxon>
    </lineage>
</organism>
<dbReference type="Pfam" id="PF09118">
    <property type="entry name" value="GO-like_E_set"/>
    <property type="match status" value="1"/>
</dbReference>
<dbReference type="Gene3D" id="2.60.40.10">
    <property type="entry name" value="Immunoglobulins"/>
    <property type="match status" value="1"/>
</dbReference>
<dbReference type="Gene3D" id="2.130.10.80">
    <property type="entry name" value="Galactose oxidase/kelch, beta-propeller"/>
    <property type="match status" value="1"/>
</dbReference>
<dbReference type="PANTHER" id="PTHR32208:SF21">
    <property type="entry name" value="LOW QUALITY PROTEIN: ALDEHYDE OXIDASE GLOX-LIKE"/>
    <property type="match status" value="1"/>
</dbReference>
<evidence type="ECO:0000256" key="2">
    <source>
        <dbReference type="SAM" id="SignalP"/>
    </source>
</evidence>
<proteinExistence type="predicted"/>
<dbReference type="RefSeq" id="WP_354637367.1">
    <property type="nucleotide sequence ID" value="NZ_CP159872.1"/>
</dbReference>
<dbReference type="KEGG" id="kcm:ABWK59_01355"/>
<sequence>MSRRKLSALLSACAVISALTASTVLTTETAARAHPGTVSHRAAGGPATHDHHHDPSADPADPADPVGAASAVTPEQVQAEISPEEVAALGEEHAAAHARTRLTLRGVGDYPQTIRTNRLAALTESQTEANAGFDAAVFGRFAEYFPSPEFGVHIAQLPTGKVLLFSFERMETNPQKETAPTDTIGAENAGRAYLWDPAKGSAEDAFEAVPPPSVDMPDGLGVERPAPLFCAGHAFLPNGMLAVFGGNLGGNGGAGAKLSFVFDPWTKTWTRNPDMSVGRWYPSVVTGADGRQLIMSGQSELGWGTPTSVVERFPALGIAPEHDTKKTPTGVPVDRFGADAPFTRDYPHLFSMNDGTIHALGRAPAEQWSFDPITEARTPLPARPDLKERTYGSAVPLPNGFEGPVATLVLGGDRDNPNTYRLGSDGWTTERPRAFGRTQDDTLILPDGALFTVNGSYDIRDYGNGKYNPNADLKYRQTEMRDAQGYWRLGPVQRLPRGYHSNAVVLPDGRIMVTGDEAQQLANDPDITDDNNGSIEIYEPAYLHKGPRPVLDDVEQSAVGYGARFRVSTSTPDRVARAVLLSPTTATHSVNTSQRHLELRITSAAGDMLELQAPPSAKAAPPGFYMLFLLDGNGVPSTAQWVQLTPTAPDSAPDSAGAR</sequence>
<dbReference type="CDD" id="cd02851">
    <property type="entry name" value="E_set_GO_C"/>
    <property type="match status" value="1"/>
</dbReference>
<feature type="compositionally biased region" description="Low complexity" evidence="1">
    <location>
        <begin position="57"/>
        <end position="71"/>
    </location>
</feature>